<accession>A0ABD0N9W2</accession>
<comment type="caution">
    <text evidence="2">The sequence shown here is derived from an EMBL/GenBank/DDBJ whole genome shotgun (WGS) entry which is preliminary data.</text>
</comment>
<evidence type="ECO:0000313" key="3">
    <source>
        <dbReference type="Proteomes" id="UP001529510"/>
    </source>
</evidence>
<dbReference type="EMBL" id="JAMKFB020000023">
    <property type="protein sequence ID" value="KAL0158100.1"/>
    <property type="molecule type" value="Genomic_DNA"/>
</dbReference>
<feature type="region of interest" description="Disordered" evidence="1">
    <location>
        <begin position="1"/>
        <end position="76"/>
    </location>
</feature>
<feature type="non-terminal residue" evidence="2">
    <location>
        <position position="90"/>
    </location>
</feature>
<protein>
    <submittedName>
        <fullName evidence="2">Uncharacterized protein</fullName>
    </submittedName>
</protein>
<dbReference type="AlphaFoldDB" id="A0ABD0N9W2"/>
<sequence>DIFQQNIGRSGTPFGGSQGLPSPHPKAPLNTSLAFGQHPGKKRGPKPKDGFGGGGVGPPGAKKKSQKGKEIKTEAGELDLLEIHTKHTLK</sequence>
<evidence type="ECO:0000256" key="1">
    <source>
        <dbReference type="SAM" id="MobiDB-lite"/>
    </source>
</evidence>
<feature type="compositionally biased region" description="Basic and acidic residues" evidence="1">
    <location>
        <begin position="67"/>
        <end position="76"/>
    </location>
</feature>
<proteinExistence type="predicted"/>
<gene>
    <name evidence="2" type="ORF">M9458_046176</name>
</gene>
<name>A0ABD0N9W2_CIRMR</name>
<feature type="non-terminal residue" evidence="2">
    <location>
        <position position="1"/>
    </location>
</feature>
<reference evidence="2 3" key="1">
    <citation type="submission" date="2024-05" db="EMBL/GenBank/DDBJ databases">
        <title>Genome sequencing and assembly of Indian major carp, Cirrhinus mrigala (Hamilton, 1822).</title>
        <authorList>
            <person name="Mohindra V."/>
            <person name="Chowdhury L.M."/>
            <person name="Lal K."/>
            <person name="Jena J.K."/>
        </authorList>
    </citation>
    <scope>NUCLEOTIDE SEQUENCE [LARGE SCALE GENOMIC DNA]</scope>
    <source>
        <strain evidence="2">CM1030</strain>
        <tissue evidence="2">Blood</tissue>
    </source>
</reference>
<organism evidence="2 3">
    <name type="scientific">Cirrhinus mrigala</name>
    <name type="common">Mrigala</name>
    <dbReference type="NCBI Taxonomy" id="683832"/>
    <lineage>
        <taxon>Eukaryota</taxon>
        <taxon>Metazoa</taxon>
        <taxon>Chordata</taxon>
        <taxon>Craniata</taxon>
        <taxon>Vertebrata</taxon>
        <taxon>Euteleostomi</taxon>
        <taxon>Actinopterygii</taxon>
        <taxon>Neopterygii</taxon>
        <taxon>Teleostei</taxon>
        <taxon>Ostariophysi</taxon>
        <taxon>Cypriniformes</taxon>
        <taxon>Cyprinidae</taxon>
        <taxon>Labeoninae</taxon>
        <taxon>Labeonini</taxon>
        <taxon>Cirrhinus</taxon>
    </lineage>
</organism>
<evidence type="ECO:0000313" key="2">
    <source>
        <dbReference type="EMBL" id="KAL0158100.1"/>
    </source>
</evidence>
<dbReference type="Proteomes" id="UP001529510">
    <property type="component" value="Unassembled WGS sequence"/>
</dbReference>
<keyword evidence="3" id="KW-1185">Reference proteome</keyword>